<keyword evidence="3" id="KW-1185">Reference proteome</keyword>
<dbReference type="Proteomes" id="UP000546464">
    <property type="component" value="Unassembled WGS sequence"/>
</dbReference>
<dbReference type="AlphaFoldDB" id="A0A842HL18"/>
<protein>
    <recommendedName>
        <fullName evidence="4">Fimbrial assembly protein (PilN)</fullName>
    </recommendedName>
</protein>
<feature type="region of interest" description="Disordered" evidence="1">
    <location>
        <begin position="390"/>
        <end position="498"/>
    </location>
</feature>
<feature type="compositionally biased region" description="Low complexity" evidence="1">
    <location>
        <begin position="430"/>
        <end position="442"/>
    </location>
</feature>
<evidence type="ECO:0008006" key="4">
    <source>
        <dbReference type="Google" id="ProtNLM"/>
    </source>
</evidence>
<evidence type="ECO:0000313" key="2">
    <source>
        <dbReference type="EMBL" id="MBC2596157.1"/>
    </source>
</evidence>
<evidence type="ECO:0000256" key="1">
    <source>
        <dbReference type="SAM" id="MobiDB-lite"/>
    </source>
</evidence>
<gene>
    <name evidence="2" type="ORF">H5P28_17960</name>
</gene>
<proteinExistence type="predicted"/>
<name>A0A842HL18_9BACT</name>
<sequence length="498" mass="54821">MPKAPVPPSATDKPTSDRVRLVPSALFYVASYPIPKGIRSRDMAAMVQGLVDEHSPLPLEQTSWGFLLDNRGINSSHFLYYAGAKDLVFKSASDAVSLSETAVLPAFVATQGLSFDTPTWIFFLEKECLSALFFEKASNVPTRLVSRFLSDILPGTDSVFLKREEMLRSLTKADSDENIAPGLIRISETTPRKNKTVSFQLQRCESENDDWRDWKRTEFRKTNRLLAADVRDHTTLLDQQQRAGLGRRLGQIATVVAITVAALLIFEFLQFRRQSEAAALAQQVTRQAPEVQRLQDIEAMVKTLKTLFDQDFQPYRWLMELNTGRPDSISFTSFAVDDQGSLVFNGQSPEVKTLNEYKSVLDKNPRFKQPQLSNLKTDKDGVTFTIKSETGNLQAELPAELLTPPPAAETPDEPAPDTEVAQAAPPVHRPGQNGKKNPNGTPGKKKAQNGGKPRTGEKNAAASPTDTTSESEAEPADAPEETNAEPAPDSDAPNPPDA</sequence>
<dbReference type="EMBL" id="JACHVB010000063">
    <property type="protein sequence ID" value="MBC2596157.1"/>
    <property type="molecule type" value="Genomic_DNA"/>
</dbReference>
<organism evidence="2 3">
    <name type="scientific">Ruficoccus amylovorans</name>
    <dbReference type="NCBI Taxonomy" id="1804625"/>
    <lineage>
        <taxon>Bacteria</taxon>
        <taxon>Pseudomonadati</taxon>
        <taxon>Verrucomicrobiota</taxon>
        <taxon>Opitutia</taxon>
        <taxon>Puniceicoccales</taxon>
        <taxon>Cerasicoccaceae</taxon>
        <taxon>Ruficoccus</taxon>
    </lineage>
</organism>
<reference evidence="2 3" key="1">
    <citation type="submission" date="2020-07" db="EMBL/GenBank/DDBJ databases">
        <authorList>
            <person name="Feng X."/>
        </authorList>
    </citation>
    <scope>NUCLEOTIDE SEQUENCE [LARGE SCALE GENOMIC DNA]</scope>
    <source>
        <strain evidence="2 3">JCM31066</strain>
    </source>
</reference>
<evidence type="ECO:0000313" key="3">
    <source>
        <dbReference type="Proteomes" id="UP000546464"/>
    </source>
</evidence>
<feature type="compositionally biased region" description="Acidic residues" evidence="1">
    <location>
        <begin position="469"/>
        <end position="483"/>
    </location>
</feature>
<dbReference type="RefSeq" id="WP_185677075.1">
    <property type="nucleotide sequence ID" value="NZ_JACHVB010000063.1"/>
</dbReference>
<accession>A0A842HL18</accession>
<comment type="caution">
    <text evidence="2">The sequence shown here is derived from an EMBL/GenBank/DDBJ whole genome shotgun (WGS) entry which is preliminary data.</text>
</comment>